<feature type="coiled-coil region" evidence="1">
    <location>
        <begin position="239"/>
        <end position="266"/>
    </location>
</feature>
<evidence type="ECO:0000256" key="1">
    <source>
        <dbReference type="SAM" id="Coils"/>
    </source>
</evidence>
<evidence type="ECO:0000313" key="3">
    <source>
        <dbReference type="Proteomes" id="UP000230097"/>
    </source>
</evidence>
<gene>
    <name evidence="2" type="ORF">CO078_00220</name>
</gene>
<name>A0A2M8DM43_9BACT</name>
<dbReference type="EMBL" id="PFTC01000006">
    <property type="protein sequence ID" value="PJB99002.1"/>
    <property type="molecule type" value="Genomic_DNA"/>
</dbReference>
<sequence>MARETAYWTEFTKEAIKKGLARVIPEYNVIEALSLIPILVYWKKRFEVTSDGKVIKEYWRDYWGLVEYKPGQVLYQRWRPASDWEIEEWRNFSEEKLKELGVFRRGEEFTVQIVEKVVDLPAAIRQLGRHIPAEKIARPRKKFVLAGDTQLLTDYAVRLNTLLQDFLKSPRPNIQLMERASREFGQTSQILERGRTYLRRKASGEIRLAQQGKFWEVTAQTSQVITDLLKERAEDYEIATNSIRAAERLRDLMAEIERRFRNCYNRLGQLGERLQKLLMSGQPLEQKDILPIANEAYGIWKHLTEKVPKFNPYYQRLQKPEFQRLSRVQIHAQAGRAETVFNDIKEATAKLEAIAIGEMVTRAELRKEKETLF</sequence>
<dbReference type="AlphaFoldDB" id="A0A2M8DM43"/>
<protein>
    <submittedName>
        <fullName evidence="2">Uncharacterized protein</fullName>
    </submittedName>
</protein>
<keyword evidence="1" id="KW-0175">Coiled coil</keyword>
<reference evidence="3" key="1">
    <citation type="submission" date="2017-09" db="EMBL/GenBank/DDBJ databases">
        <title>Depth-based differentiation of microbial function through sediment-hosted aquifers and enrichment of novel symbionts in the deep terrestrial subsurface.</title>
        <authorList>
            <person name="Probst A.J."/>
            <person name="Ladd B."/>
            <person name="Jarett J.K."/>
            <person name="Geller-Mcgrath D.E."/>
            <person name="Sieber C.M.K."/>
            <person name="Emerson J.B."/>
            <person name="Anantharaman K."/>
            <person name="Thomas B.C."/>
            <person name="Malmstrom R."/>
            <person name="Stieglmeier M."/>
            <person name="Klingl A."/>
            <person name="Woyke T."/>
            <person name="Ryan C.M."/>
            <person name="Banfield J.F."/>
        </authorList>
    </citation>
    <scope>NUCLEOTIDE SEQUENCE [LARGE SCALE GENOMIC DNA]</scope>
</reference>
<dbReference type="Proteomes" id="UP000230097">
    <property type="component" value="Unassembled WGS sequence"/>
</dbReference>
<accession>A0A2M8DM43</accession>
<proteinExistence type="predicted"/>
<evidence type="ECO:0000313" key="2">
    <source>
        <dbReference type="EMBL" id="PJB99002.1"/>
    </source>
</evidence>
<comment type="caution">
    <text evidence="2">The sequence shown here is derived from an EMBL/GenBank/DDBJ whole genome shotgun (WGS) entry which is preliminary data.</text>
</comment>
<organism evidence="2 3">
    <name type="scientific">Candidatus Nealsonbacteria bacterium CG_4_9_14_0_8_um_filter_36_17</name>
    <dbReference type="NCBI Taxonomy" id="1974693"/>
    <lineage>
        <taxon>Bacteria</taxon>
        <taxon>Candidatus Nealsoniibacteriota</taxon>
    </lineage>
</organism>